<feature type="transmembrane region" description="Helical" evidence="5">
    <location>
        <begin position="6"/>
        <end position="24"/>
    </location>
</feature>
<dbReference type="GO" id="GO:0071949">
    <property type="term" value="F:FAD binding"/>
    <property type="evidence" value="ECO:0007669"/>
    <property type="project" value="InterPro"/>
</dbReference>
<dbReference type="Gene3D" id="3.50.50.60">
    <property type="entry name" value="FAD/NAD(P)-binding domain"/>
    <property type="match status" value="1"/>
</dbReference>
<evidence type="ECO:0000256" key="3">
    <source>
        <dbReference type="ARBA" id="ARBA00022827"/>
    </source>
</evidence>
<feature type="non-terminal residue" evidence="7">
    <location>
        <position position="1"/>
    </location>
</feature>
<sequence length="393" mass="44394">MSTPSPHVLIVGAGIAGLFLGILLERARIPYTIYERSDTVRPLGSVMSLNVNILPALEQVGLYEELLKFSFMTPGMHIYNEDMSKIQFIQYKGFQEMVGYDYLVFSRPRFYDLLLSKIPPGRIQFNKRVLAIKHLAEGGVSIAFSDNTSQIGDIVVGADGAYSGVRQSMYKSLEENGLLPQSDSQGLKIRYLTMFGTTDPLDDNEYQDLKDDFSHFRYYIGQGRPHTVQVSTSSANDMAFRNTSWSSEGNELMIKEIRDLPTIYGPVSRFIDATPQDRISHVFMEEKMFETWFHERTVLIGDAAHKMSPSQGQGAVNALQDAVILANCLYEIANKASSENITAAFQSYKDQRYTRVKFQFKSSSFRAKLLFGQTMTSCMLRQLILSYMSKSSM</sequence>
<comment type="similarity">
    <text evidence="1">Belongs to the paxM FAD-dependent monooxygenase family.</text>
</comment>
<dbReference type="InterPro" id="IPR036188">
    <property type="entry name" value="FAD/NAD-bd_sf"/>
</dbReference>
<accession>A0A9P6RB76</accession>
<evidence type="ECO:0000313" key="7">
    <source>
        <dbReference type="EMBL" id="KAG0314929.1"/>
    </source>
</evidence>
<dbReference type="Pfam" id="PF01494">
    <property type="entry name" value="FAD_binding_3"/>
    <property type="match status" value="1"/>
</dbReference>
<keyword evidence="5" id="KW-0812">Transmembrane</keyword>
<dbReference type="PANTHER" id="PTHR47356">
    <property type="entry name" value="FAD-DEPENDENT MONOOXYGENASE ASQG-RELATED"/>
    <property type="match status" value="1"/>
</dbReference>
<evidence type="ECO:0000256" key="5">
    <source>
        <dbReference type="SAM" id="Phobius"/>
    </source>
</evidence>
<dbReference type="AlphaFoldDB" id="A0A9P6RB76"/>
<gene>
    <name evidence="7" type="ORF">BGZ99_007763</name>
</gene>
<evidence type="ECO:0000256" key="2">
    <source>
        <dbReference type="ARBA" id="ARBA00022630"/>
    </source>
</evidence>
<dbReference type="EMBL" id="JAAAIP010000574">
    <property type="protein sequence ID" value="KAG0314929.1"/>
    <property type="molecule type" value="Genomic_DNA"/>
</dbReference>
<keyword evidence="3" id="KW-0274">FAD</keyword>
<keyword evidence="8" id="KW-1185">Reference proteome</keyword>
<keyword evidence="5" id="KW-0472">Membrane</keyword>
<evidence type="ECO:0000256" key="1">
    <source>
        <dbReference type="ARBA" id="ARBA00007992"/>
    </source>
</evidence>
<keyword evidence="2" id="KW-0285">Flavoprotein</keyword>
<dbReference type="SUPFAM" id="SSF51905">
    <property type="entry name" value="FAD/NAD(P)-binding domain"/>
    <property type="match status" value="1"/>
</dbReference>
<keyword evidence="4" id="KW-0560">Oxidoreductase</keyword>
<comment type="caution">
    <text evidence="7">The sequence shown here is derived from an EMBL/GenBank/DDBJ whole genome shotgun (WGS) entry which is preliminary data.</text>
</comment>
<dbReference type="Proteomes" id="UP000738325">
    <property type="component" value="Unassembled WGS sequence"/>
</dbReference>
<dbReference type="PRINTS" id="PR00420">
    <property type="entry name" value="RNGMNOXGNASE"/>
</dbReference>
<dbReference type="GO" id="GO:0004497">
    <property type="term" value="F:monooxygenase activity"/>
    <property type="evidence" value="ECO:0007669"/>
    <property type="project" value="InterPro"/>
</dbReference>
<dbReference type="InterPro" id="IPR050562">
    <property type="entry name" value="FAD_mOase_fung"/>
</dbReference>
<name>A0A9P6RB76_9FUNG</name>
<evidence type="ECO:0000256" key="4">
    <source>
        <dbReference type="ARBA" id="ARBA00023002"/>
    </source>
</evidence>
<evidence type="ECO:0000259" key="6">
    <source>
        <dbReference type="Pfam" id="PF01494"/>
    </source>
</evidence>
<protein>
    <recommendedName>
        <fullName evidence="6">FAD-binding domain-containing protein</fullName>
    </recommendedName>
</protein>
<evidence type="ECO:0000313" key="8">
    <source>
        <dbReference type="Proteomes" id="UP000738325"/>
    </source>
</evidence>
<dbReference type="OrthoDB" id="655030at2759"/>
<proteinExistence type="inferred from homology"/>
<reference evidence="7" key="1">
    <citation type="journal article" date="2020" name="Fungal Divers.">
        <title>Resolving the Mortierellaceae phylogeny through synthesis of multi-gene phylogenetics and phylogenomics.</title>
        <authorList>
            <person name="Vandepol N."/>
            <person name="Liber J."/>
            <person name="Desiro A."/>
            <person name="Na H."/>
            <person name="Kennedy M."/>
            <person name="Barry K."/>
            <person name="Grigoriev I.V."/>
            <person name="Miller A.N."/>
            <person name="O'Donnell K."/>
            <person name="Stajich J.E."/>
            <person name="Bonito G."/>
        </authorList>
    </citation>
    <scope>NUCLEOTIDE SEQUENCE</scope>
    <source>
        <strain evidence="7">REB-010B</strain>
    </source>
</reference>
<dbReference type="PANTHER" id="PTHR47356:SF2">
    <property type="entry name" value="FAD-BINDING DOMAIN-CONTAINING PROTEIN-RELATED"/>
    <property type="match status" value="1"/>
</dbReference>
<feature type="domain" description="FAD-binding" evidence="6">
    <location>
        <begin position="7"/>
        <end position="342"/>
    </location>
</feature>
<dbReference type="InterPro" id="IPR002938">
    <property type="entry name" value="FAD-bd"/>
</dbReference>
<keyword evidence="5" id="KW-1133">Transmembrane helix</keyword>
<organism evidence="7 8">
    <name type="scientific">Dissophora globulifera</name>
    <dbReference type="NCBI Taxonomy" id="979702"/>
    <lineage>
        <taxon>Eukaryota</taxon>
        <taxon>Fungi</taxon>
        <taxon>Fungi incertae sedis</taxon>
        <taxon>Mucoromycota</taxon>
        <taxon>Mortierellomycotina</taxon>
        <taxon>Mortierellomycetes</taxon>
        <taxon>Mortierellales</taxon>
        <taxon>Mortierellaceae</taxon>
        <taxon>Dissophora</taxon>
    </lineage>
</organism>